<dbReference type="PANTHER" id="PTHR36582:SF2">
    <property type="entry name" value="ANTITOXIN PARD"/>
    <property type="match status" value="1"/>
</dbReference>
<proteinExistence type="predicted"/>
<dbReference type="PANTHER" id="PTHR36582">
    <property type="entry name" value="ANTITOXIN PARD"/>
    <property type="match status" value="1"/>
</dbReference>
<comment type="caution">
    <text evidence="1">The sequence shown here is derived from an EMBL/GenBank/DDBJ whole genome shotgun (WGS) entry which is preliminary data.</text>
</comment>
<dbReference type="Proteomes" id="UP000727907">
    <property type="component" value="Unassembled WGS sequence"/>
</dbReference>
<evidence type="ECO:0000313" key="2">
    <source>
        <dbReference type="Proteomes" id="UP000727907"/>
    </source>
</evidence>
<dbReference type="Pfam" id="PF03693">
    <property type="entry name" value="ParD_antitoxin"/>
    <property type="match status" value="1"/>
</dbReference>
<organism evidence="1 2">
    <name type="scientific">Reyranella humidisoli</name>
    <dbReference type="NCBI Taxonomy" id="2849149"/>
    <lineage>
        <taxon>Bacteria</taxon>
        <taxon>Pseudomonadati</taxon>
        <taxon>Pseudomonadota</taxon>
        <taxon>Alphaproteobacteria</taxon>
        <taxon>Hyphomicrobiales</taxon>
        <taxon>Reyranellaceae</taxon>
        <taxon>Reyranella</taxon>
    </lineage>
</organism>
<sequence>MNVAISPELKAHVDREIAAGRYASSSEYVRDLIRRDQQAKAEERLAELVREGLESPVEAEDPVFWQKRRETLRRTIAKRRS</sequence>
<evidence type="ECO:0000313" key="1">
    <source>
        <dbReference type="EMBL" id="MBU8876320.1"/>
    </source>
</evidence>
<dbReference type="RefSeq" id="WP_216965019.1">
    <property type="nucleotide sequence ID" value="NZ_JAHOPB010000002.1"/>
</dbReference>
<dbReference type="InterPro" id="IPR022789">
    <property type="entry name" value="ParD"/>
</dbReference>
<reference evidence="1 2" key="1">
    <citation type="submission" date="2021-06" db="EMBL/GenBank/DDBJ databases">
        <authorList>
            <person name="Lee D.H."/>
        </authorList>
    </citation>
    <scope>NUCLEOTIDE SEQUENCE [LARGE SCALE GENOMIC DNA]</scope>
    <source>
        <strain evidence="1 2">MMS21-HV4-11</strain>
    </source>
</reference>
<dbReference type="EMBL" id="JAHOPB010000002">
    <property type="protein sequence ID" value="MBU8876320.1"/>
    <property type="molecule type" value="Genomic_DNA"/>
</dbReference>
<accession>A0ABS6IQN3</accession>
<gene>
    <name evidence="1" type="ORF">KQ910_21275</name>
</gene>
<protein>
    <submittedName>
        <fullName evidence="1">Type II toxin-antitoxin system ParD family antitoxin</fullName>
    </submittedName>
</protein>
<dbReference type="NCBIfam" id="TIGR02606">
    <property type="entry name" value="antidote_CC2985"/>
    <property type="match status" value="1"/>
</dbReference>
<name>A0ABS6IQN3_9HYPH</name>
<keyword evidence="2" id="KW-1185">Reference proteome</keyword>